<dbReference type="Pfam" id="PF07044">
    <property type="entry name" value="DUF1329"/>
    <property type="match status" value="1"/>
</dbReference>
<sequence length="459" mass="50967">MKRVMGKTPLAVAVGLIVAVSAQAKVSASDAERLGKDLTCVGAIKAGNKEGTIPEFTGKWLGAPPGVRHNPHSGEHPVDIYADEKPLFVITAANFEQYADKLSPGQKAMFQKYPKTMQIPVYKGHRDFRYSDEVCAAIKKNATTAEMVTDGQGIKSLGGAISFPIPKNGLEAFWNTMLPTRAYTEENVADSANVLSDGSVTFGRNELRYLAPPNNPAEVGKPVGDVTAYTITKVQLPEREKGSVTITSDPADYGTKKRLAWQYDPGTRRVRQLPEFGFDQPLPGTGGKMTVDSDRLFNGSPERYNWKLVGKKEMYIPANALRLVQPTVKYKDLLTPHHPNPEFLRYELRRVWVIEGTLKEGYRHIYGKRVMYADEDTGQAVLSDMYDARGQLWQHASVNMYYSYDLNAWHAGTSFYHDLNANSYLAYTLFQERPKGPVLNRGGMTPSMFTPEAARNAGN</sequence>
<evidence type="ECO:0000256" key="1">
    <source>
        <dbReference type="SAM" id="SignalP"/>
    </source>
</evidence>
<protein>
    <submittedName>
        <fullName evidence="2">DUF1329 domain-containing protein</fullName>
    </submittedName>
</protein>
<name>A0ABY8SX34_9BURK</name>
<proteinExistence type="predicted"/>
<organism evidence="2 3">
    <name type="scientific">Comamonas resistens</name>
    <dbReference type="NCBI Taxonomy" id="3046670"/>
    <lineage>
        <taxon>Bacteria</taxon>
        <taxon>Pseudomonadati</taxon>
        <taxon>Pseudomonadota</taxon>
        <taxon>Betaproteobacteria</taxon>
        <taxon>Burkholderiales</taxon>
        <taxon>Comamonadaceae</taxon>
        <taxon>Comamonas</taxon>
    </lineage>
</organism>
<feature type="signal peptide" evidence="1">
    <location>
        <begin position="1"/>
        <end position="24"/>
    </location>
</feature>
<dbReference type="EMBL" id="CP125947">
    <property type="protein sequence ID" value="WHS66864.1"/>
    <property type="molecule type" value="Genomic_DNA"/>
</dbReference>
<dbReference type="RefSeq" id="WP_283487939.1">
    <property type="nucleotide sequence ID" value="NZ_CP125947.1"/>
</dbReference>
<keyword evidence="1" id="KW-0732">Signal</keyword>
<keyword evidence="3" id="KW-1185">Reference proteome</keyword>
<dbReference type="Gene3D" id="2.50.20.10">
    <property type="entry name" value="Lipoprotein localisation LolA/LolB/LppX"/>
    <property type="match status" value="1"/>
</dbReference>
<evidence type="ECO:0000313" key="2">
    <source>
        <dbReference type="EMBL" id="WHS66864.1"/>
    </source>
</evidence>
<gene>
    <name evidence="2" type="ORF">QMY55_06965</name>
</gene>
<dbReference type="CDD" id="cd16329">
    <property type="entry name" value="LolA_like"/>
    <property type="match status" value="1"/>
</dbReference>
<feature type="chain" id="PRO_5046920182" evidence="1">
    <location>
        <begin position="25"/>
        <end position="459"/>
    </location>
</feature>
<accession>A0ABY8SX34</accession>
<dbReference type="InterPro" id="IPR010752">
    <property type="entry name" value="DUF1329"/>
</dbReference>
<reference evidence="2 3" key="1">
    <citation type="submission" date="2023-05" db="EMBL/GenBank/DDBJ databases">
        <authorList>
            <person name="Yin Y."/>
            <person name="Lu Z."/>
        </authorList>
    </citation>
    <scope>NUCLEOTIDE SEQUENCE [LARGE SCALE GENOMIC DNA]</scope>
    <source>
        <strain evidence="2 3">ZM22</strain>
    </source>
</reference>
<evidence type="ECO:0000313" key="3">
    <source>
        <dbReference type="Proteomes" id="UP001240697"/>
    </source>
</evidence>
<dbReference type="Proteomes" id="UP001240697">
    <property type="component" value="Chromosome"/>
</dbReference>